<keyword evidence="5" id="KW-0418">Kinase</keyword>
<evidence type="ECO:0000256" key="4">
    <source>
        <dbReference type="ARBA" id="ARBA00022741"/>
    </source>
</evidence>
<keyword evidence="2 10" id="KW-0723">Serine/threonine-protein kinase</keyword>
<feature type="compositionally biased region" description="Basic and acidic residues" evidence="11">
    <location>
        <begin position="407"/>
        <end position="423"/>
    </location>
</feature>
<dbReference type="PANTHER" id="PTHR24347">
    <property type="entry name" value="SERINE/THREONINE-PROTEIN KINASE"/>
    <property type="match status" value="1"/>
</dbReference>
<dbReference type="InterPro" id="IPR011009">
    <property type="entry name" value="Kinase-like_dom_sf"/>
</dbReference>
<keyword evidence="3" id="KW-0808">Transferase</keyword>
<dbReference type="AlphaFoldDB" id="A0A7M5VDM6"/>
<comment type="catalytic activity">
    <reaction evidence="8">
        <text>L-seryl-[protein] + ATP = O-phospho-L-seryl-[protein] + ADP + H(+)</text>
        <dbReference type="Rhea" id="RHEA:17989"/>
        <dbReference type="Rhea" id="RHEA-COMP:9863"/>
        <dbReference type="Rhea" id="RHEA-COMP:11604"/>
        <dbReference type="ChEBI" id="CHEBI:15378"/>
        <dbReference type="ChEBI" id="CHEBI:29999"/>
        <dbReference type="ChEBI" id="CHEBI:30616"/>
        <dbReference type="ChEBI" id="CHEBI:83421"/>
        <dbReference type="ChEBI" id="CHEBI:456216"/>
        <dbReference type="EC" id="2.7.11.1"/>
    </reaction>
</comment>
<accession>A0A7M5VDM6</accession>
<evidence type="ECO:0000256" key="1">
    <source>
        <dbReference type="ARBA" id="ARBA00012513"/>
    </source>
</evidence>
<dbReference type="InterPro" id="IPR008271">
    <property type="entry name" value="Ser/Thr_kinase_AS"/>
</dbReference>
<dbReference type="Gene3D" id="1.10.510.10">
    <property type="entry name" value="Transferase(Phosphotransferase) domain 1"/>
    <property type="match status" value="1"/>
</dbReference>
<dbReference type="GO" id="GO:0005524">
    <property type="term" value="F:ATP binding"/>
    <property type="evidence" value="ECO:0007669"/>
    <property type="project" value="UniProtKB-UniRule"/>
</dbReference>
<feature type="domain" description="Protein kinase" evidence="12">
    <location>
        <begin position="50"/>
        <end position="307"/>
    </location>
</feature>
<dbReference type="PROSITE" id="PS50011">
    <property type="entry name" value="PROTEIN_KINASE_DOM"/>
    <property type="match status" value="1"/>
</dbReference>
<reference evidence="13" key="1">
    <citation type="submission" date="2021-01" db="UniProtKB">
        <authorList>
            <consortium name="EnsemblMetazoa"/>
        </authorList>
    </citation>
    <scope>IDENTIFICATION</scope>
</reference>
<dbReference type="PROSITE" id="PS00107">
    <property type="entry name" value="PROTEIN_KINASE_ATP"/>
    <property type="match status" value="1"/>
</dbReference>
<evidence type="ECO:0000256" key="10">
    <source>
        <dbReference type="RuleBase" id="RU000304"/>
    </source>
</evidence>
<evidence type="ECO:0000256" key="9">
    <source>
        <dbReference type="PROSITE-ProRule" id="PRU10141"/>
    </source>
</evidence>
<dbReference type="InterPro" id="IPR000719">
    <property type="entry name" value="Prot_kinase_dom"/>
</dbReference>
<evidence type="ECO:0000256" key="3">
    <source>
        <dbReference type="ARBA" id="ARBA00022679"/>
    </source>
</evidence>
<dbReference type="Gene3D" id="3.30.200.20">
    <property type="entry name" value="Phosphorylase Kinase, domain 1"/>
    <property type="match status" value="1"/>
</dbReference>
<dbReference type="SMART" id="SM00220">
    <property type="entry name" value="S_TKc"/>
    <property type="match status" value="1"/>
</dbReference>
<sequence length="453" mass="52252">MESSSIYHTEDRDRSGGDLSDARTLIQNCEYDVYSMFGIKREKHSVHSQYKIGRIIGDGNFAIVRECRDRKTQKPFALKIINKAKVKGKEHMIENEILILRKISHPNIVKLHEEFETPKEIYLVMELVPGGDLFDAIVDNTRFSEPESAYMVHDLASAILYLHELNIVHRDVKPENLLIVNREDGRKSIKLADFGLSIEVKSPMFLVCGTPTYVAPEILDESGYGLEVDNWAIGVICYILLCGFPPFRSTNHDQEELFDKILRGDYEYLKPFWNDVGDGPRDLIDRLLVVDASERYTAKEILQHFWIKKWTEPVEKIHRELSQAEEANMKNRKRLRGIALAIQSDLKKNESYITNNNCPTSPSTKYGFVSATPNTKKTVSRVRSTSSSSSQKQFYYSDGEDEDEEHITENERPSSDKEDHLNDMEFSNLLRRPRPMSFPYALNEPPDEFANFR</sequence>
<dbReference type="FunFam" id="1.10.510.10:FF:000066">
    <property type="entry name" value="Serine/threonine-protein kinase DCLK1 isoform 2"/>
    <property type="match status" value="1"/>
</dbReference>
<evidence type="ECO:0000313" key="14">
    <source>
        <dbReference type="Proteomes" id="UP000594262"/>
    </source>
</evidence>
<dbReference type="EnsemblMetazoa" id="CLYHEMT012563.1">
    <property type="protein sequence ID" value="CLYHEMP012563.1"/>
    <property type="gene ID" value="CLYHEMG012563"/>
</dbReference>
<evidence type="ECO:0000256" key="11">
    <source>
        <dbReference type="SAM" id="MobiDB-lite"/>
    </source>
</evidence>
<evidence type="ECO:0000313" key="13">
    <source>
        <dbReference type="EnsemblMetazoa" id="CLYHEMP012563.1"/>
    </source>
</evidence>
<evidence type="ECO:0000256" key="8">
    <source>
        <dbReference type="ARBA" id="ARBA00048679"/>
    </source>
</evidence>
<dbReference type="InterPro" id="IPR017441">
    <property type="entry name" value="Protein_kinase_ATP_BS"/>
</dbReference>
<evidence type="ECO:0000256" key="2">
    <source>
        <dbReference type="ARBA" id="ARBA00022527"/>
    </source>
</evidence>
<keyword evidence="14" id="KW-1185">Reference proteome</keyword>
<dbReference type="OrthoDB" id="1738954at2759"/>
<protein>
    <recommendedName>
        <fullName evidence="1">non-specific serine/threonine protein kinase</fullName>
        <ecNumber evidence="1">2.7.11.1</ecNumber>
    </recommendedName>
</protein>
<dbReference type="SUPFAM" id="SSF56112">
    <property type="entry name" value="Protein kinase-like (PK-like)"/>
    <property type="match status" value="1"/>
</dbReference>
<evidence type="ECO:0000256" key="5">
    <source>
        <dbReference type="ARBA" id="ARBA00022777"/>
    </source>
</evidence>
<feature type="region of interest" description="Disordered" evidence="11">
    <location>
        <begin position="374"/>
        <end position="424"/>
    </location>
</feature>
<comment type="catalytic activity">
    <reaction evidence="7">
        <text>L-threonyl-[protein] + ATP = O-phospho-L-threonyl-[protein] + ADP + H(+)</text>
        <dbReference type="Rhea" id="RHEA:46608"/>
        <dbReference type="Rhea" id="RHEA-COMP:11060"/>
        <dbReference type="Rhea" id="RHEA-COMP:11605"/>
        <dbReference type="ChEBI" id="CHEBI:15378"/>
        <dbReference type="ChEBI" id="CHEBI:30013"/>
        <dbReference type="ChEBI" id="CHEBI:30616"/>
        <dbReference type="ChEBI" id="CHEBI:61977"/>
        <dbReference type="ChEBI" id="CHEBI:456216"/>
        <dbReference type="EC" id="2.7.11.1"/>
    </reaction>
</comment>
<evidence type="ECO:0000259" key="12">
    <source>
        <dbReference type="PROSITE" id="PS50011"/>
    </source>
</evidence>
<evidence type="ECO:0000256" key="7">
    <source>
        <dbReference type="ARBA" id="ARBA00047899"/>
    </source>
</evidence>
<dbReference type="PROSITE" id="PS00108">
    <property type="entry name" value="PROTEIN_KINASE_ST"/>
    <property type="match status" value="1"/>
</dbReference>
<comment type="similarity">
    <text evidence="10">Belongs to the protein kinase superfamily.</text>
</comment>
<dbReference type="EC" id="2.7.11.1" evidence="1"/>
<name>A0A7M5VDM6_9CNID</name>
<organism evidence="13 14">
    <name type="scientific">Clytia hemisphaerica</name>
    <dbReference type="NCBI Taxonomy" id="252671"/>
    <lineage>
        <taxon>Eukaryota</taxon>
        <taxon>Metazoa</taxon>
        <taxon>Cnidaria</taxon>
        <taxon>Hydrozoa</taxon>
        <taxon>Hydroidolina</taxon>
        <taxon>Leptothecata</taxon>
        <taxon>Obeliida</taxon>
        <taxon>Clytiidae</taxon>
        <taxon>Clytia</taxon>
    </lineage>
</organism>
<dbReference type="Proteomes" id="UP000594262">
    <property type="component" value="Unplaced"/>
</dbReference>
<feature type="compositionally biased region" description="Low complexity" evidence="11">
    <location>
        <begin position="381"/>
        <end position="390"/>
    </location>
</feature>
<feature type="binding site" evidence="9">
    <location>
        <position position="79"/>
    </location>
    <ligand>
        <name>ATP</name>
        <dbReference type="ChEBI" id="CHEBI:30616"/>
    </ligand>
</feature>
<proteinExistence type="inferred from homology"/>
<dbReference type="GO" id="GO:0004674">
    <property type="term" value="F:protein serine/threonine kinase activity"/>
    <property type="evidence" value="ECO:0007669"/>
    <property type="project" value="UniProtKB-KW"/>
</dbReference>
<dbReference type="FunFam" id="3.30.200.20:FF:000057">
    <property type="entry name" value="Serine/threonine-protein kinase DCLK1 isoform 2"/>
    <property type="match status" value="1"/>
</dbReference>
<keyword evidence="4 9" id="KW-0547">Nucleotide-binding</keyword>
<keyword evidence="6 9" id="KW-0067">ATP-binding</keyword>
<dbReference type="Pfam" id="PF00069">
    <property type="entry name" value="Pkinase"/>
    <property type="match status" value="1"/>
</dbReference>
<evidence type="ECO:0000256" key="6">
    <source>
        <dbReference type="ARBA" id="ARBA00022840"/>
    </source>
</evidence>